<proteinExistence type="predicted"/>
<dbReference type="SUPFAM" id="SSF49899">
    <property type="entry name" value="Concanavalin A-like lectins/glucanases"/>
    <property type="match status" value="1"/>
</dbReference>
<dbReference type="EMBL" id="MN739380">
    <property type="protein sequence ID" value="QHT01748.1"/>
    <property type="molecule type" value="Genomic_DNA"/>
</dbReference>
<keyword evidence="1" id="KW-1133">Transmembrane helix</keyword>
<feature type="transmembrane region" description="Helical" evidence="1">
    <location>
        <begin position="52"/>
        <end position="72"/>
    </location>
</feature>
<feature type="transmembrane region" description="Helical" evidence="1">
    <location>
        <begin position="194"/>
        <end position="215"/>
    </location>
</feature>
<keyword evidence="1" id="KW-0472">Membrane</keyword>
<sequence>MTQLLKTSFNTISDYSDKTVNFLKNSISISTDVLINGIKFKKTDSSPNYEYFYYRYINVLVILLVFGLVYYLNSYHNLFGIKNTPYEILGAIIFFGIGVFYFLFLVFRNNTNSKIDTNERLATDERDDEENELSKSGYDAISYNINNTNIKSTYLKPLRILFMYIGLLLLILISIIYIINYVLYSQKNTNMFTITQSVISITIVIVVLAIFAALFSIKMQDSNDSCEYSDPTKFIFIYDYICIIKKTIFFLPCLLIIVIDEINKDIKLTPSPVYLLLFILLLLITLLFVLPFLFKYFRTLNKNSLLKGTDPYYLNEMKVIGIYQNLNKNVNSTIDIPIPKNESSSNPIITNPIDALLTTLNLNKQENTLFKAFDSSTEIAPESTEITKQTKDNISDTKGYNFKLLKNDYNGIYNIKTSFYDPPKTINKFPYNYTYSISFYVYINPQPTNTSIAYNKDTEIFNYAYKPVIYYNGKSQSIIIRSRTLNNKGDQLDTIYEGKNIKHQKWLFFVINYSNNSIDVFIDGKLVGTKKDVTPYFKGDKVTIGENEGIHGSIKEINYYSDITSPLTIELLYNLTNNK</sequence>
<keyword evidence="1" id="KW-0812">Transmembrane</keyword>
<accession>A0A6C0CAY1</accession>
<feature type="transmembrane region" description="Helical" evidence="1">
    <location>
        <begin position="161"/>
        <end position="182"/>
    </location>
</feature>
<evidence type="ECO:0000313" key="2">
    <source>
        <dbReference type="EMBL" id="QHT01748.1"/>
    </source>
</evidence>
<feature type="transmembrane region" description="Helical" evidence="1">
    <location>
        <begin position="271"/>
        <end position="294"/>
    </location>
</feature>
<organism evidence="2">
    <name type="scientific">viral metagenome</name>
    <dbReference type="NCBI Taxonomy" id="1070528"/>
    <lineage>
        <taxon>unclassified sequences</taxon>
        <taxon>metagenomes</taxon>
        <taxon>organismal metagenomes</taxon>
    </lineage>
</organism>
<dbReference type="AlphaFoldDB" id="A0A6C0CAY1"/>
<dbReference type="Pfam" id="PF13385">
    <property type="entry name" value="Laminin_G_3"/>
    <property type="match status" value="1"/>
</dbReference>
<feature type="transmembrane region" description="Helical" evidence="1">
    <location>
        <begin position="88"/>
        <end position="107"/>
    </location>
</feature>
<protein>
    <submittedName>
        <fullName evidence="2">Uncharacterized protein</fullName>
    </submittedName>
</protein>
<name>A0A6C0CAY1_9ZZZZ</name>
<dbReference type="Gene3D" id="2.60.120.200">
    <property type="match status" value="1"/>
</dbReference>
<dbReference type="InterPro" id="IPR013320">
    <property type="entry name" value="ConA-like_dom_sf"/>
</dbReference>
<feature type="transmembrane region" description="Helical" evidence="1">
    <location>
        <begin position="236"/>
        <end position="259"/>
    </location>
</feature>
<reference evidence="2" key="1">
    <citation type="journal article" date="2020" name="Nature">
        <title>Giant virus diversity and host interactions through global metagenomics.</title>
        <authorList>
            <person name="Schulz F."/>
            <person name="Roux S."/>
            <person name="Paez-Espino D."/>
            <person name="Jungbluth S."/>
            <person name="Walsh D.A."/>
            <person name="Denef V.J."/>
            <person name="McMahon K.D."/>
            <person name="Konstantinidis K.T."/>
            <person name="Eloe-Fadrosh E.A."/>
            <person name="Kyrpides N.C."/>
            <person name="Woyke T."/>
        </authorList>
    </citation>
    <scope>NUCLEOTIDE SEQUENCE</scope>
    <source>
        <strain evidence="2">GVMAG-M-3300020523-10</strain>
    </source>
</reference>
<evidence type="ECO:0000256" key="1">
    <source>
        <dbReference type="SAM" id="Phobius"/>
    </source>
</evidence>